<dbReference type="UniPathway" id="UPA00262">
    <property type="reaction ID" value="UER00211"/>
</dbReference>
<keyword evidence="5 12" id="KW-0808">Transferase</keyword>
<evidence type="ECO:0000256" key="4">
    <source>
        <dbReference type="ARBA" id="ARBA00022603"/>
    </source>
</evidence>
<evidence type="ECO:0000256" key="9">
    <source>
        <dbReference type="ARBA" id="ARBA00060548"/>
    </source>
</evidence>
<evidence type="ECO:0000256" key="2">
    <source>
        <dbReference type="ARBA" id="ARBA00012162"/>
    </source>
</evidence>
<dbReference type="CDD" id="cd06578">
    <property type="entry name" value="HemD"/>
    <property type="match status" value="1"/>
</dbReference>
<feature type="domain" description="Tetrapyrrole biosynthesis uroporphyrinogen III synthase" evidence="11">
    <location>
        <begin position="267"/>
        <end position="495"/>
    </location>
</feature>
<dbReference type="InterPro" id="IPR003754">
    <property type="entry name" value="4pyrrol_synth_uPrphyn_synth"/>
</dbReference>
<keyword evidence="3" id="KW-0169">Cobalamin biosynthesis</keyword>
<keyword evidence="4 12" id="KW-0489">Methyltransferase</keyword>
<dbReference type="Gene3D" id="3.30.950.10">
    <property type="entry name" value="Methyltransferase, Cobalt-precorrin-4 Transmethylase, Domain 2"/>
    <property type="match status" value="1"/>
</dbReference>
<dbReference type="PANTHER" id="PTHR45790">
    <property type="entry name" value="SIROHEME SYNTHASE-RELATED"/>
    <property type="match status" value="1"/>
</dbReference>
<organism evidence="12 13">
    <name type="scientific">Maridesulfovibrio salexigens (strain ATCC 14822 / DSM 2638 / NCIMB 8403 / VKM B-1763)</name>
    <name type="common">Desulfovibrio salexigens</name>
    <dbReference type="NCBI Taxonomy" id="526222"/>
    <lineage>
        <taxon>Bacteria</taxon>
        <taxon>Pseudomonadati</taxon>
        <taxon>Thermodesulfobacteriota</taxon>
        <taxon>Desulfovibrionia</taxon>
        <taxon>Desulfovibrionales</taxon>
        <taxon>Desulfovibrionaceae</taxon>
        <taxon>Maridesulfovibrio</taxon>
    </lineage>
</organism>
<sequence length="504" mass="54648">MGLVYLIGAGPGDPGLLTVKAKEVLETADVLIYDYLANIEFLNYCKADCEILYVGKKGGDHTLPQDKINELIVEKAQEGKVIARLKGGDPYVFGRGGEEAEELVEAGIDFEVIPGITAGVAAPAYAGIPVTHRDFTTSVCFITGHEDPTKEKSGHNWAVYAKSTSTLVFYMGVKNLPMIAENLIKNGRDPETPVALVRWGTRCNQQSFVSTLENVAEEAKERKFKAPSIIVVGGVCSLHDKLAWFEKKPLLGKGVVVTRAREQASGLVSTLGKLGACVFEFPTINIEPVADYADVQAEIKALSNWDWLIFTSVNGVKHFFSQMDEAGLDARAFAGLEIAAIGPATADALVERGIRPDFVPEKYVAEGVVAGLLEKGIKGKKVLIPRAKIAREVLPEELRKAGAEVKILPVYETGLSENDPGPIAEALEAGKIDYLTFTSSSTVENFFNLIEPEVFHKYKDSVKIACIGPITAKTLEGFGYEPDIQPEDYTIPALVDVLVQEVSE</sequence>
<dbReference type="SUPFAM" id="SSF69618">
    <property type="entry name" value="HemD-like"/>
    <property type="match status" value="1"/>
</dbReference>
<dbReference type="Gene3D" id="3.40.50.10090">
    <property type="match status" value="2"/>
</dbReference>
<dbReference type="OrthoDB" id="9815856at2"/>
<dbReference type="InterPro" id="IPR006366">
    <property type="entry name" value="CobA/CysG_C"/>
</dbReference>
<dbReference type="NCBIfam" id="NF004790">
    <property type="entry name" value="PRK06136.1"/>
    <property type="match status" value="1"/>
</dbReference>
<evidence type="ECO:0000256" key="8">
    <source>
        <dbReference type="ARBA" id="ARBA00025705"/>
    </source>
</evidence>
<evidence type="ECO:0000313" key="12">
    <source>
        <dbReference type="EMBL" id="ACS78318.1"/>
    </source>
</evidence>
<dbReference type="AlphaFoldDB" id="C6BW74"/>
<dbReference type="GO" id="GO:0032259">
    <property type="term" value="P:methylation"/>
    <property type="evidence" value="ECO:0007669"/>
    <property type="project" value="UniProtKB-KW"/>
</dbReference>
<comment type="pathway">
    <text evidence="9">Cofactor biosynthesis; adenosylcobalamin biosynthesis; precorrin-2 from uroporphyrinogen III: step 1/1.</text>
</comment>
<dbReference type="InterPro" id="IPR014777">
    <property type="entry name" value="4pyrrole_Mease_sub1"/>
</dbReference>
<reference evidence="12 13" key="1">
    <citation type="submission" date="2009-06" db="EMBL/GenBank/DDBJ databases">
        <title>Complete sequence of Desulfovibrio salexigens DSM 2638.</title>
        <authorList>
            <consortium name="US DOE Joint Genome Institute"/>
            <person name="Lucas S."/>
            <person name="Copeland A."/>
            <person name="Lapidus A."/>
            <person name="Glavina del Rio T."/>
            <person name="Tice H."/>
            <person name="Bruce D."/>
            <person name="Goodwin L."/>
            <person name="Pitluck S."/>
            <person name="Munk A.C."/>
            <person name="Brettin T."/>
            <person name="Detter J.C."/>
            <person name="Han C."/>
            <person name="Tapia R."/>
            <person name="Larimer F."/>
            <person name="Land M."/>
            <person name="Hauser L."/>
            <person name="Kyrpides N."/>
            <person name="Anderson I."/>
            <person name="Wall J.D."/>
            <person name="Arkin A.P."/>
            <person name="Dehal P."/>
            <person name="Chivian D."/>
            <person name="Giles B."/>
            <person name="Hazen T.C."/>
        </authorList>
    </citation>
    <scope>NUCLEOTIDE SEQUENCE [LARGE SCALE GENOMIC DNA]</scope>
    <source>
        <strain evidence="13">ATCC 14822 / DSM 2638 / NCIMB 8403 / VKM B-1763</strain>
    </source>
</reference>
<dbReference type="InterPro" id="IPR035996">
    <property type="entry name" value="4pyrrol_Methylase_sf"/>
</dbReference>
<comment type="pathway">
    <text evidence="8">Porphyrin-containing compound metabolism; siroheme biosynthesis; precorrin-2 from uroporphyrinogen III: step 1/1.</text>
</comment>
<evidence type="ECO:0000256" key="5">
    <source>
        <dbReference type="ARBA" id="ARBA00022679"/>
    </source>
</evidence>
<evidence type="ECO:0000259" key="10">
    <source>
        <dbReference type="Pfam" id="PF00590"/>
    </source>
</evidence>
<dbReference type="InterPro" id="IPR000878">
    <property type="entry name" value="4pyrrol_Mease"/>
</dbReference>
<dbReference type="HOGENOM" id="CLU_011276_6_0_7"/>
<evidence type="ECO:0000259" key="11">
    <source>
        <dbReference type="Pfam" id="PF02602"/>
    </source>
</evidence>
<dbReference type="FunFam" id="3.40.1010.10:FF:000001">
    <property type="entry name" value="Siroheme synthase"/>
    <property type="match status" value="1"/>
</dbReference>
<dbReference type="FunFam" id="3.30.950.10:FF:000001">
    <property type="entry name" value="Siroheme synthase"/>
    <property type="match status" value="1"/>
</dbReference>
<dbReference type="CDD" id="cd11642">
    <property type="entry name" value="SUMT"/>
    <property type="match status" value="1"/>
</dbReference>
<comment type="similarity">
    <text evidence="1">Belongs to the precorrin methyltransferase family.</text>
</comment>
<dbReference type="InterPro" id="IPR050161">
    <property type="entry name" value="Siro_Cobalamin_biosynth"/>
</dbReference>
<name>C6BW74_MARSD</name>
<dbReference type="eggNOG" id="COG1587">
    <property type="taxonomic scope" value="Bacteria"/>
</dbReference>
<keyword evidence="13" id="KW-1185">Reference proteome</keyword>
<keyword evidence="7" id="KW-0627">Porphyrin biosynthesis</keyword>
<dbReference type="GO" id="GO:0019354">
    <property type="term" value="P:siroheme biosynthetic process"/>
    <property type="evidence" value="ECO:0007669"/>
    <property type="project" value="UniProtKB-UniPathway"/>
</dbReference>
<proteinExistence type="inferred from homology"/>
<accession>C6BW74</accession>
<dbReference type="PROSITE" id="PS00839">
    <property type="entry name" value="SUMT_1"/>
    <property type="match status" value="1"/>
</dbReference>
<dbReference type="SUPFAM" id="SSF53790">
    <property type="entry name" value="Tetrapyrrole methylase"/>
    <property type="match status" value="1"/>
</dbReference>
<evidence type="ECO:0000256" key="3">
    <source>
        <dbReference type="ARBA" id="ARBA00022573"/>
    </source>
</evidence>
<protein>
    <recommendedName>
        <fullName evidence="2">uroporphyrinogen-III C-methyltransferase</fullName>
        <ecNumber evidence="2">2.1.1.107</ecNumber>
    </recommendedName>
</protein>
<keyword evidence="6" id="KW-0949">S-adenosyl-L-methionine</keyword>
<dbReference type="Pfam" id="PF00590">
    <property type="entry name" value="TP_methylase"/>
    <property type="match status" value="1"/>
</dbReference>
<dbReference type="KEGG" id="dsa:Desal_0251"/>
<evidence type="ECO:0000256" key="7">
    <source>
        <dbReference type="ARBA" id="ARBA00023244"/>
    </source>
</evidence>
<dbReference type="RefSeq" id="WP_012765844.1">
    <property type="nucleotide sequence ID" value="NC_012881.1"/>
</dbReference>
<feature type="domain" description="Tetrapyrrole methylase" evidence="10">
    <location>
        <begin position="4"/>
        <end position="215"/>
    </location>
</feature>
<dbReference type="Pfam" id="PF02602">
    <property type="entry name" value="HEM4"/>
    <property type="match status" value="1"/>
</dbReference>
<dbReference type="PANTHER" id="PTHR45790:SF3">
    <property type="entry name" value="S-ADENOSYL-L-METHIONINE-DEPENDENT UROPORPHYRINOGEN III METHYLTRANSFERASE, CHLOROPLASTIC"/>
    <property type="match status" value="1"/>
</dbReference>
<dbReference type="GO" id="GO:0004852">
    <property type="term" value="F:uroporphyrinogen-III synthase activity"/>
    <property type="evidence" value="ECO:0007669"/>
    <property type="project" value="InterPro"/>
</dbReference>
<dbReference type="NCBIfam" id="TIGR01469">
    <property type="entry name" value="cobA_cysG_Cterm"/>
    <property type="match status" value="1"/>
</dbReference>
<dbReference type="Proteomes" id="UP000002601">
    <property type="component" value="Chromosome"/>
</dbReference>
<dbReference type="InterPro" id="IPR003043">
    <property type="entry name" value="Uropor_MeTrfase_CS"/>
</dbReference>
<dbReference type="InterPro" id="IPR036108">
    <property type="entry name" value="4pyrrol_syn_uPrphyn_synt_sf"/>
</dbReference>
<dbReference type="GO" id="GO:0009236">
    <property type="term" value="P:cobalamin biosynthetic process"/>
    <property type="evidence" value="ECO:0007669"/>
    <property type="project" value="UniProtKB-KW"/>
</dbReference>
<dbReference type="STRING" id="526222.Desal_0251"/>
<evidence type="ECO:0000313" key="13">
    <source>
        <dbReference type="Proteomes" id="UP000002601"/>
    </source>
</evidence>
<dbReference type="EMBL" id="CP001649">
    <property type="protein sequence ID" value="ACS78318.1"/>
    <property type="molecule type" value="Genomic_DNA"/>
</dbReference>
<dbReference type="GO" id="GO:0004851">
    <property type="term" value="F:uroporphyrin-III C-methyltransferase activity"/>
    <property type="evidence" value="ECO:0007669"/>
    <property type="project" value="UniProtKB-EC"/>
</dbReference>
<evidence type="ECO:0000256" key="1">
    <source>
        <dbReference type="ARBA" id="ARBA00005879"/>
    </source>
</evidence>
<evidence type="ECO:0000256" key="6">
    <source>
        <dbReference type="ARBA" id="ARBA00022691"/>
    </source>
</evidence>
<dbReference type="eggNOG" id="COG0007">
    <property type="taxonomic scope" value="Bacteria"/>
</dbReference>
<dbReference type="EC" id="2.1.1.107" evidence="2"/>
<dbReference type="Gene3D" id="3.40.1010.10">
    <property type="entry name" value="Cobalt-precorrin-4 Transmethylase, Domain 1"/>
    <property type="match status" value="1"/>
</dbReference>
<gene>
    <name evidence="12" type="ordered locus">Desal_0251</name>
</gene>
<dbReference type="InterPro" id="IPR014776">
    <property type="entry name" value="4pyrrole_Mease_sub2"/>
</dbReference>